<sequence>MSSTTLPILLRRVSSIEVNTTITTDGAAALIQSSSGKPPAPAVLGGAIGGVLGWLLIISLVVGFFMWKKRKREMMERQGGFEESELEEGTGGGKGKQAVAKDPAVLRDAEWLGLDGKRLVELHVDQKGCGPGVDRLK</sequence>
<organism evidence="3 4">
    <name type="scientific">Ascobolus immersus RN42</name>
    <dbReference type="NCBI Taxonomy" id="1160509"/>
    <lineage>
        <taxon>Eukaryota</taxon>
        <taxon>Fungi</taxon>
        <taxon>Dikarya</taxon>
        <taxon>Ascomycota</taxon>
        <taxon>Pezizomycotina</taxon>
        <taxon>Pezizomycetes</taxon>
        <taxon>Pezizales</taxon>
        <taxon>Ascobolaceae</taxon>
        <taxon>Ascobolus</taxon>
    </lineage>
</organism>
<protein>
    <submittedName>
        <fullName evidence="3">Uncharacterized protein</fullName>
    </submittedName>
</protein>
<feature type="region of interest" description="Disordered" evidence="1">
    <location>
        <begin position="76"/>
        <end position="100"/>
    </location>
</feature>
<evidence type="ECO:0000313" key="4">
    <source>
        <dbReference type="Proteomes" id="UP000275078"/>
    </source>
</evidence>
<dbReference type="Proteomes" id="UP000275078">
    <property type="component" value="Unassembled WGS sequence"/>
</dbReference>
<evidence type="ECO:0000313" key="3">
    <source>
        <dbReference type="EMBL" id="RPA74403.1"/>
    </source>
</evidence>
<keyword evidence="2" id="KW-1133">Transmembrane helix</keyword>
<accession>A0A3N4HKL8</accession>
<dbReference type="AlphaFoldDB" id="A0A3N4HKL8"/>
<evidence type="ECO:0000256" key="1">
    <source>
        <dbReference type="SAM" id="MobiDB-lite"/>
    </source>
</evidence>
<evidence type="ECO:0000256" key="2">
    <source>
        <dbReference type="SAM" id="Phobius"/>
    </source>
</evidence>
<feature type="transmembrane region" description="Helical" evidence="2">
    <location>
        <begin position="42"/>
        <end position="67"/>
    </location>
</feature>
<name>A0A3N4HKL8_ASCIM</name>
<reference evidence="3 4" key="1">
    <citation type="journal article" date="2018" name="Nat. Ecol. Evol.">
        <title>Pezizomycetes genomes reveal the molecular basis of ectomycorrhizal truffle lifestyle.</title>
        <authorList>
            <person name="Murat C."/>
            <person name="Payen T."/>
            <person name="Noel B."/>
            <person name="Kuo A."/>
            <person name="Morin E."/>
            <person name="Chen J."/>
            <person name="Kohler A."/>
            <person name="Krizsan K."/>
            <person name="Balestrini R."/>
            <person name="Da Silva C."/>
            <person name="Montanini B."/>
            <person name="Hainaut M."/>
            <person name="Levati E."/>
            <person name="Barry K.W."/>
            <person name="Belfiori B."/>
            <person name="Cichocki N."/>
            <person name="Clum A."/>
            <person name="Dockter R.B."/>
            <person name="Fauchery L."/>
            <person name="Guy J."/>
            <person name="Iotti M."/>
            <person name="Le Tacon F."/>
            <person name="Lindquist E.A."/>
            <person name="Lipzen A."/>
            <person name="Malagnac F."/>
            <person name="Mello A."/>
            <person name="Molinier V."/>
            <person name="Miyauchi S."/>
            <person name="Poulain J."/>
            <person name="Riccioni C."/>
            <person name="Rubini A."/>
            <person name="Sitrit Y."/>
            <person name="Splivallo R."/>
            <person name="Traeger S."/>
            <person name="Wang M."/>
            <person name="Zifcakova L."/>
            <person name="Wipf D."/>
            <person name="Zambonelli A."/>
            <person name="Paolocci F."/>
            <person name="Nowrousian M."/>
            <person name="Ottonello S."/>
            <person name="Baldrian P."/>
            <person name="Spatafora J.W."/>
            <person name="Henrissat B."/>
            <person name="Nagy L.G."/>
            <person name="Aury J.M."/>
            <person name="Wincker P."/>
            <person name="Grigoriev I.V."/>
            <person name="Bonfante P."/>
            <person name="Martin F.M."/>
        </authorList>
    </citation>
    <scope>NUCLEOTIDE SEQUENCE [LARGE SCALE GENOMIC DNA]</scope>
    <source>
        <strain evidence="3 4">RN42</strain>
    </source>
</reference>
<keyword evidence="4" id="KW-1185">Reference proteome</keyword>
<proteinExistence type="predicted"/>
<dbReference type="EMBL" id="ML119791">
    <property type="protein sequence ID" value="RPA74403.1"/>
    <property type="molecule type" value="Genomic_DNA"/>
</dbReference>
<keyword evidence="2" id="KW-0812">Transmembrane</keyword>
<gene>
    <name evidence="3" type="ORF">BJ508DRAFT_380616</name>
</gene>
<keyword evidence="2" id="KW-0472">Membrane</keyword>